<proteinExistence type="predicted"/>
<evidence type="ECO:0000313" key="6">
    <source>
        <dbReference type="Proteomes" id="UP000650466"/>
    </source>
</evidence>
<dbReference type="SUPFAM" id="SSF46894">
    <property type="entry name" value="C-terminal effector domain of the bipartite response regulators"/>
    <property type="match status" value="1"/>
</dbReference>
<dbReference type="InterPro" id="IPR041664">
    <property type="entry name" value="AAA_16"/>
</dbReference>
<protein>
    <submittedName>
        <fullName evidence="5">Helix-turn-helix domain-containing protein</fullName>
    </submittedName>
</protein>
<dbReference type="PANTHER" id="PTHR44688">
    <property type="entry name" value="DNA-BINDING TRANSCRIPTIONAL ACTIVATOR DEVR_DOSR"/>
    <property type="match status" value="1"/>
</dbReference>
<dbReference type="Proteomes" id="UP000650466">
    <property type="component" value="Unassembled WGS sequence"/>
</dbReference>
<dbReference type="AlphaFoldDB" id="A0A926QKT1"/>
<dbReference type="SMART" id="SM00421">
    <property type="entry name" value="HTH_LUXR"/>
    <property type="match status" value="1"/>
</dbReference>
<dbReference type="InterPro" id="IPR000792">
    <property type="entry name" value="Tscrpt_reg_LuxR_C"/>
</dbReference>
<comment type="caution">
    <text evidence="5">The sequence shown here is derived from an EMBL/GenBank/DDBJ whole genome shotgun (WGS) entry which is preliminary data.</text>
</comment>
<dbReference type="EMBL" id="JACVVD010000009">
    <property type="protein sequence ID" value="MBD0382915.1"/>
    <property type="molecule type" value="Genomic_DNA"/>
</dbReference>
<dbReference type="PROSITE" id="PS50043">
    <property type="entry name" value="HTH_LUXR_2"/>
    <property type="match status" value="1"/>
</dbReference>
<keyword evidence="3" id="KW-0804">Transcription</keyword>
<dbReference type="Pfam" id="PF13191">
    <property type="entry name" value="AAA_16"/>
    <property type="match status" value="1"/>
</dbReference>
<dbReference type="Gene3D" id="3.40.50.300">
    <property type="entry name" value="P-loop containing nucleotide triphosphate hydrolases"/>
    <property type="match status" value="1"/>
</dbReference>
<evidence type="ECO:0000259" key="4">
    <source>
        <dbReference type="PROSITE" id="PS50043"/>
    </source>
</evidence>
<gene>
    <name evidence="5" type="ORF">ICC18_22660</name>
</gene>
<dbReference type="PROSITE" id="PS00622">
    <property type="entry name" value="HTH_LUXR_1"/>
    <property type="match status" value="1"/>
</dbReference>
<reference evidence="5" key="1">
    <citation type="submission" date="2020-09" db="EMBL/GenBank/DDBJ databases">
        <title>Draft Genome Sequence of Paenibacillus sp. WST5.</title>
        <authorList>
            <person name="Bao Z."/>
        </authorList>
    </citation>
    <scope>NUCLEOTIDE SEQUENCE</scope>
    <source>
        <strain evidence="5">WST5</strain>
    </source>
</reference>
<dbReference type="PRINTS" id="PR00038">
    <property type="entry name" value="HTHLUXR"/>
</dbReference>
<dbReference type="Gene3D" id="1.10.10.10">
    <property type="entry name" value="Winged helix-like DNA-binding domain superfamily/Winged helix DNA-binding domain"/>
    <property type="match status" value="1"/>
</dbReference>
<dbReference type="RefSeq" id="WP_188176707.1">
    <property type="nucleotide sequence ID" value="NZ_JACVVD010000009.1"/>
</dbReference>
<dbReference type="Pfam" id="PF00196">
    <property type="entry name" value="GerE"/>
    <property type="match status" value="1"/>
</dbReference>
<keyword evidence="6" id="KW-1185">Reference proteome</keyword>
<dbReference type="PANTHER" id="PTHR44688:SF16">
    <property type="entry name" value="DNA-BINDING TRANSCRIPTIONAL ACTIVATOR DEVR_DOSR"/>
    <property type="match status" value="1"/>
</dbReference>
<accession>A0A926QKT1</accession>
<keyword evidence="2" id="KW-0238">DNA-binding</keyword>
<organism evidence="5 6">
    <name type="scientific">Paenibacillus sedimenti</name>
    <dbReference type="NCBI Taxonomy" id="2770274"/>
    <lineage>
        <taxon>Bacteria</taxon>
        <taxon>Bacillati</taxon>
        <taxon>Bacillota</taxon>
        <taxon>Bacilli</taxon>
        <taxon>Bacillales</taxon>
        <taxon>Paenibacillaceae</taxon>
        <taxon>Paenibacillus</taxon>
    </lineage>
</organism>
<dbReference type="InterPro" id="IPR036388">
    <property type="entry name" value="WH-like_DNA-bd_sf"/>
</dbReference>
<keyword evidence="1" id="KW-0805">Transcription regulation</keyword>
<feature type="domain" description="HTH luxR-type" evidence="4">
    <location>
        <begin position="612"/>
        <end position="677"/>
    </location>
</feature>
<dbReference type="InterPro" id="IPR027417">
    <property type="entry name" value="P-loop_NTPase"/>
</dbReference>
<dbReference type="SUPFAM" id="SSF52540">
    <property type="entry name" value="P-loop containing nucleoside triphosphate hydrolases"/>
    <property type="match status" value="1"/>
</dbReference>
<sequence>MKNKENISDGELRFIVGREKELLIFESLLGRVRSEGQPRLLHLYGTGGVGKSTFLRLCRQKAFELDVCFMQLDSRDFNHSERGIANALLRQIQCPPDSELDLLQDFCTELESLAGDRIVVLAIDTFEEMRNMENWVRERLIPLLPQRSLLLFAGRHPLRGGWLLSPVWRERLRQLPIPQLERSDCVRYLEMCGITSEGNVELIWRQTTGHPLAMSLAAAAHTMNADAKTIVGDDLFDELAALWMQEVPDRELRRHVESASVLRVFDQERLSFVMEEAVPSDVFDRLSSLSFVRKSERGWQLHDLMRESTLARLKERAPNQYRRLMERSAAYYANAILASSDRSMMEWEVGELFRYTGVDVLRALLDEPENSSYYWETVTDVTLQDALAYAEWRENNTQPVSGVEIDPVTGELFRIEYTAEQVRYNAAPLDLKSLYVLEPSSIKLLRDEEERVCALAICIPFHAVTLPWLEQDPLCSPYLNSLKLEERTRLASPQEQPAGWFLRSFDYADILNPRLRTTAIYLIYSFLCRGGLLVCTPFDNEIGRKAYTGFGFNIVEGATHCNHDGRTPTPTYELDTRGEKLLEFLNHLFRRAGMEWKSTIVNTDEGTALLLHSPLLDLLSDREREVALQVLSGFSNMEIAKNLIITESTVKKHLKSIYVKLDIHKRTQLAVKLMIKP</sequence>
<evidence type="ECO:0000256" key="1">
    <source>
        <dbReference type="ARBA" id="ARBA00023015"/>
    </source>
</evidence>
<dbReference type="CDD" id="cd06170">
    <property type="entry name" value="LuxR_C_like"/>
    <property type="match status" value="1"/>
</dbReference>
<name>A0A926QKT1_9BACL</name>
<dbReference type="GO" id="GO:0003677">
    <property type="term" value="F:DNA binding"/>
    <property type="evidence" value="ECO:0007669"/>
    <property type="project" value="UniProtKB-KW"/>
</dbReference>
<dbReference type="GO" id="GO:0006355">
    <property type="term" value="P:regulation of DNA-templated transcription"/>
    <property type="evidence" value="ECO:0007669"/>
    <property type="project" value="InterPro"/>
</dbReference>
<evidence type="ECO:0000313" key="5">
    <source>
        <dbReference type="EMBL" id="MBD0382915.1"/>
    </source>
</evidence>
<dbReference type="InterPro" id="IPR016032">
    <property type="entry name" value="Sig_transdc_resp-reg_C-effctor"/>
</dbReference>
<evidence type="ECO:0000256" key="3">
    <source>
        <dbReference type="ARBA" id="ARBA00023163"/>
    </source>
</evidence>
<evidence type="ECO:0000256" key="2">
    <source>
        <dbReference type="ARBA" id="ARBA00023125"/>
    </source>
</evidence>